<dbReference type="OrthoDB" id="9794935at2"/>
<dbReference type="PANTHER" id="PTHR34071:SF2">
    <property type="entry name" value="FLAVIN-NUCLEOTIDE-BINDING PROTEIN"/>
    <property type="match status" value="1"/>
</dbReference>
<dbReference type="AlphaFoldDB" id="D1PQJ6"/>
<evidence type="ECO:0000313" key="2">
    <source>
        <dbReference type="Proteomes" id="UP000003438"/>
    </source>
</evidence>
<dbReference type="SUPFAM" id="SSF50475">
    <property type="entry name" value="FMN-binding split barrel"/>
    <property type="match status" value="1"/>
</dbReference>
<name>D1PQJ6_9FIRM</name>
<protein>
    <submittedName>
        <fullName evidence="1">Pyridoxamine 5'-phosphate oxidase family protein</fullName>
    </submittedName>
</protein>
<gene>
    <name evidence="1" type="ORF">SUBVAR_06665</name>
</gene>
<reference evidence="1" key="1">
    <citation type="submission" date="2009-12" db="EMBL/GenBank/DDBJ databases">
        <authorList>
            <person name="Weinstock G."/>
            <person name="Sodergren E."/>
            <person name="Clifton S."/>
            <person name="Fulton L."/>
            <person name="Fulton B."/>
            <person name="Courtney L."/>
            <person name="Fronick C."/>
            <person name="Harrison M."/>
            <person name="Strong C."/>
            <person name="Farmer C."/>
            <person name="Delahaunty K."/>
            <person name="Markovic C."/>
            <person name="Hall O."/>
            <person name="Minx P."/>
            <person name="Tomlinson C."/>
            <person name="Mitreva M."/>
            <person name="Nelson J."/>
            <person name="Hou S."/>
            <person name="Wollam A."/>
            <person name="Pepin K.H."/>
            <person name="Johnson M."/>
            <person name="Bhonagiri V."/>
            <person name="Nash W.E."/>
            <person name="Warren W."/>
            <person name="Chinwalla A."/>
            <person name="Mardis E.R."/>
            <person name="Wilson R.K."/>
        </authorList>
    </citation>
    <scope>NUCLEOTIDE SEQUENCE [LARGE SCALE GENOMIC DNA]</scope>
    <source>
        <strain evidence="1">DSM 15176</strain>
    </source>
</reference>
<dbReference type="Gene3D" id="2.30.110.10">
    <property type="entry name" value="Electron Transport, Fmn-binding Protein, Chain A"/>
    <property type="match status" value="1"/>
</dbReference>
<dbReference type="PANTHER" id="PTHR34071">
    <property type="entry name" value="5-NITROIMIDAZOLE ANTIBIOTICS RESISTANCE PROTEIN, NIMA-FAMILY-RELATED PROTEIN-RELATED"/>
    <property type="match status" value="1"/>
</dbReference>
<dbReference type="RefSeq" id="WP_007048024.1">
    <property type="nucleotide sequence ID" value="NZ_GG704770.1"/>
</dbReference>
<keyword evidence="2" id="KW-1185">Reference proteome</keyword>
<proteinExistence type="predicted"/>
<sequence>MRRKDREVTEFGAMVNIVKACGVCRLGLTDGEGAYIVPLNFGYEAGDGALVLYFHGADAGKKLALLRANPAASFEMDTGHRLVPGDQAEEYTYAYRSVMGRGTVEFLEGREARLAGLNRIMAHYSGREDWPVSEAMLDRTAVYRLRVTAWTAKEHKV</sequence>
<accession>D1PQJ6</accession>
<organism evidence="1 2">
    <name type="scientific">Subdoligranulum variabile DSM 15176</name>
    <dbReference type="NCBI Taxonomy" id="411471"/>
    <lineage>
        <taxon>Bacteria</taxon>
        <taxon>Bacillati</taxon>
        <taxon>Bacillota</taxon>
        <taxon>Clostridia</taxon>
        <taxon>Eubacteriales</taxon>
        <taxon>Oscillospiraceae</taxon>
        <taxon>Subdoligranulum</taxon>
    </lineage>
</organism>
<dbReference type="STRING" id="411471.SUBVAR_06665"/>
<dbReference type="eggNOG" id="COG3467">
    <property type="taxonomic scope" value="Bacteria"/>
</dbReference>
<dbReference type="Proteomes" id="UP000003438">
    <property type="component" value="Unassembled WGS sequence"/>
</dbReference>
<evidence type="ECO:0000313" key="1">
    <source>
        <dbReference type="EMBL" id="EFB75028.1"/>
    </source>
</evidence>
<dbReference type="InterPro" id="IPR012349">
    <property type="entry name" value="Split_barrel_FMN-bd"/>
</dbReference>
<comment type="caution">
    <text evidence="1">The sequence shown here is derived from an EMBL/GenBank/DDBJ whole genome shotgun (WGS) entry which is preliminary data.</text>
</comment>
<dbReference type="InterPro" id="IPR024747">
    <property type="entry name" value="Pyridox_Oxase-rel"/>
</dbReference>
<dbReference type="Pfam" id="PF12900">
    <property type="entry name" value="Pyridox_ox_2"/>
    <property type="match status" value="1"/>
</dbReference>
<dbReference type="EMBL" id="ACBY02000045">
    <property type="protein sequence ID" value="EFB75028.1"/>
    <property type="molecule type" value="Genomic_DNA"/>
</dbReference>
<dbReference type="HOGENOM" id="CLU_067890_1_0_9"/>